<feature type="binding site" evidence="6">
    <location>
        <begin position="182"/>
        <end position="186"/>
    </location>
    <ligand>
        <name>ATP</name>
        <dbReference type="ChEBI" id="CHEBI:30616"/>
    </ligand>
</feature>
<dbReference type="Gene3D" id="3.30.420.40">
    <property type="match status" value="2"/>
</dbReference>
<dbReference type="STRING" id="35752.SAMN05421541_111193"/>
<evidence type="ECO:0000256" key="5">
    <source>
        <dbReference type="ARBA" id="ARBA00022840"/>
    </source>
</evidence>
<comment type="pathway">
    <text evidence="6">Metabolic intermediate biosynthesis; acetyl-CoA biosynthesis; acetyl-CoA from acetate: step 1/2.</text>
</comment>
<keyword evidence="6" id="KW-0479">Metal-binding</keyword>
<dbReference type="GO" id="GO:0006083">
    <property type="term" value="P:acetate metabolic process"/>
    <property type="evidence" value="ECO:0007669"/>
    <property type="project" value="TreeGrafter"/>
</dbReference>
<dbReference type="NCBIfam" id="TIGR00016">
    <property type="entry name" value="ackA"/>
    <property type="match status" value="1"/>
</dbReference>
<comment type="subunit">
    <text evidence="6">Homodimer.</text>
</comment>
<sequence length="372" mass="39533">MTRVLVLNSGSSSLRYRLFDGARVLAKGLVQRIGEAGGDAADHGAALRRLMDELDLSGLAAVGHRVVHGGDRFTASTVVDDEVLATIEELIPLAPLHNPAALTGLRVARDLLPEIPQVAVFDTAFHSTIPPEGALWAIDRGLASKWGLRRYGFHGTSHAYVSRETARLLGRPVADTNVITLHLGNGASATAVRGGRSVATSMGMTPLPGLVMGTRSGDIDPSLIFHLHRVAGMPVDEIEELLTRRSGMLGLAGDNDLRAVQERYEAGDPDATLAFEVYCRRIREYTGSYLAVLGRVDAITFTGGVGENSRPVRAKTLAGLEALGIAVDPGRNERNETIISPDGSPIAVCVVPTEEELEIASEARKAIGSAQE</sequence>
<evidence type="ECO:0000256" key="6">
    <source>
        <dbReference type="HAMAP-Rule" id="MF_00020"/>
    </source>
</evidence>
<feature type="binding site" evidence="6">
    <location>
        <begin position="304"/>
        <end position="308"/>
    </location>
    <ligand>
        <name>ATP</name>
        <dbReference type="ChEBI" id="CHEBI:30616"/>
    </ligand>
</feature>
<dbReference type="GO" id="GO:0006085">
    <property type="term" value="P:acetyl-CoA biosynthetic process"/>
    <property type="evidence" value="ECO:0007669"/>
    <property type="project" value="UniProtKB-UniRule"/>
</dbReference>
<dbReference type="RefSeq" id="WP_093619122.1">
    <property type="nucleotide sequence ID" value="NZ_BOMT01000062.1"/>
</dbReference>
<comment type="catalytic activity">
    <reaction evidence="6">
        <text>acetate + ATP = acetyl phosphate + ADP</text>
        <dbReference type="Rhea" id="RHEA:11352"/>
        <dbReference type="ChEBI" id="CHEBI:22191"/>
        <dbReference type="ChEBI" id="CHEBI:30089"/>
        <dbReference type="ChEBI" id="CHEBI:30616"/>
        <dbReference type="ChEBI" id="CHEBI:456216"/>
        <dbReference type="EC" id="2.7.2.1"/>
    </reaction>
</comment>
<dbReference type="PROSITE" id="PS01076">
    <property type="entry name" value="ACETATE_KINASE_2"/>
    <property type="match status" value="1"/>
</dbReference>
<dbReference type="HAMAP" id="MF_00020">
    <property type="entry name" value="Acetate_kinase"/>
    <property type="match status" value="1"/>
</dbReference>
<dbReference type="PRINTS" id="PR00471">
    <property type="entry name" value="ACETATEKNASE"/>
</dbReference>
<dbReference type="InterPro" id="IPR004372">
    <property type="entry name" value="Ac/propionate_kinase"/>
</dbReference>
<evidence type="ECO:0000256" key="4">
    <source>
        <dbReference type="ARBA" id="ARBA00022777"/>
    </source>
</evidence>
<dbReference type="GO" id="GO:0005524">
    <property type="term" value="F:ATP binding"/>
    <property type="evidence" value="ECO:0007669"/>
    <property type="project" value="UniProtKB-KW"/>
</dbReference>
<keyword evidence="4 6" id="KW-0418">Kinase</keyword>
<dbReference type="InterPro" id="IPR023865">
    <property type="entry name" value="Aliphatic_acid_kinase_CS"/>
</dbReference>
<comment type="caution">
    <text evidence="6">Lacks conserved residue(s) required for the propagation of feature annotation.</text>
</comment>
<organism evidence="8 9">
    <name type="scientific">Actinoplanes philippinensis</name>
    <dbReference type="NCBI Taxonomy" id="35752"/>
    <lineage>
        <taxon>Bacteria</taxon>
        <taxon>Bacillati</taxon>
        <taxon>Actinomycetota</taxon>
        <taxon>Actinomycetes</taxon>
        <taxon>Micromonosporales</taxon>
        <taxon>Micromonosporaceae</taxon>
        <taxon>Actinoplanes</taxon>
    </lineage>
</organism>
<keyword evidence="3 6" id="KW-0547">Nucleotide-binding</keyword>
<name>A0A1I2J1Y3_9ACTN</name>
<accession>A0A1I2J1Y3</accession>
<feature type="binding site" evidence="6">
    <location>
        <position position="355"/>
    </location>
    <ligand>
        <name>Mg(2+)</name>
        <dbReference type="ChEBI" id="CHEBI:18420"/>
    </ligand>
</feature>
<dbReference type="PIRSF" id="PIRSF000722">
    <property type="entry name" value="Acetate_prop_kin"/>
    <property type="match status" value="1"/>
</dbReference>
<dbReference type="EMBL" id="FONV01000011">
    <property type="protein sequence ID" value="SFF48494.1"/>
    <property type="molecule type" value="Genomic_DNA"/>
</dbReference>
<feature type="binding site" evidence="6">
    <location>
        <position position="65"/>
    </location>
    <ligand>
        <name>substrate</name>
    </ligand>
</feature>
<protein>
    <recommendedName>
        <fullName evidence="6">Acetate kinase</fullName>
        <ecNumber evidence="6">2.7.2.1</ecNumber>
    </recommendedName>
    <alternativeName>
        <fullName evidence="6">Acetokinase</fullName>
    </alternativeName>
</protein>
<dbReference type="SUPFAM" id="SSF53067">
    <property type="entry name" value="Actin-like ATPase domain"/>
    <property type="match status" value="2"/>
</dbReference>
<dbReference type="OrthoDB" id="9802453at2"/>
<comment type="function">
    <text evidence="6">Catalyzes the formation of acetyl phosphate from acetate and ATP. Can also catalyze the reverse reaction.</text>
</comment>
<evidence type="ECO:0000313" key="9">
    <source>
        <dbReference type="Proteomes" id="UP000199645"/>
    </source>
</evidence>
<dbReference type="InterPro" id="IPR043129">
    <property type="entry name" value="ATPase_NBD"/>
</dbReference>
<feature type="site" description="Transition state stabilizer" evidence="6">
    <location>
        <position position="154"/>
    </location>
</feature>
<reference evidence="8 9" key="1">
    <citation type="submission" date="2016-10" db="EMBL/GenBank/DDBJ databases">
        <authorList>
            <person name="de Groot N.N."/>
        </authorList>
    </citation>
    <scope>NUCLEOTIDE SEQUENCE [LARGE SCALE GENOMIC DNA]</scope>
    <source>
        <strain evidence="8 9">DSM 43019</strain>
    </source>
</reference>
<evidence type="ECO:0000256" key="2">
    <source>
        <dbReference type="ARBA" id="ARBA00022679"/>
    </source>
</evidence>
<dbReference type="EC" id="2.7.2.1" evidence="6"/>
<dbReference type="GO" id="GO:0008776">
    <property type="term" value="F:acetate kinase activity"/>
    <property type="evidence" value="ECO:0007669"/>
    <property type="project" value="UniProtKB-UniRule"/>
</dbReference>
<comment type="similarity">
    <text evidence="1 6 7">Belongs to the acetokinase family.</text>
</comment>
<evidence type="ECO:0000256" key="1">
    <source>
        <dbReference type="ARBA" id="ARBA00008748"/>
    </source>
</evidence>
<feature type="binding site" evidence="6">
    <location>
        <begin position="256"/>
        <end position="258"/>
    </location>
    <ligand>
        <name>ATP</name>
        <dbReference type="ChEBI" id="CHEBI:30616"/>
    </ligand>
</feature>
<dbReference type="InterPro" id="IPR000890">
    <property type="entry name" value="Aliphatic_acid_kin_short-chain"/>
</dbReference>
<keyword evidence="9" id="KW-1185">Reference proteome</keyword>
<dbReference type="Proteomes" id="UP000199645">
    <property type="component" value="Unassembled WGS sequence"/>
</dbReference>
<dbReference type="UniPathway" id="UPA00340">
    <property type="reaction ID" value="UER00458"/>
</dbReference>
<comment type="cofactor">
    <cofactor evidence="6">
        <name>Mg(2+)</name>
        <dbReference type="ChEBI" id="CHEBI:18420"/>
    </cofactor>
    <cofactor evidence="6">
        <name>Mn(2+)</name>
        <dbReference type="ChEBI" id="CHEBI:29035"/>
    </cofactor>
    <text evidence="6">Mg(2+). Can also accept Mn(2+).</text>
</comment>
<dbReference type="AlphaFoldDB" id="A0A1I2J1Y3"/>
<dbReference type="CDD" id="cd24010">
    <property type="entry name" value="ASKHA_NBD_AcK_PK"/>
    <property type="match status" value="1"/>
</dbReference>
<keyword evidence="2 6" id="KW-0808">Transferase</keyword>
<evidence type="ECO:0000256" key="7">
    <source>
        <dbReference type="RuleBase" id="RU003835"/>
    </source>
</evidence>
<dbReference type="GO" id="GO:0000287">
    <property type="term" value="F:magnesium ion binding"/>
    <property type="evidence" value="ECO:0007669"/>
    <property type="project" value="UniProtKB-UniRule"/>
</dbReference>
<comment type="subcellular location">
    <subcellularLocation>
        <location evidence="6">Cytoplasm</location>
    </subcellularLocation>
</comment>
<keyword evidence="5 6" id="KW-0067">ATP-binding</keyword>
<gene>
    <name evidence="6" type="primary">ackA</name>
    <name evidence="8" type="ORF">SAMN05421541_111193</name>
</gene>
<keyword evidence="6" id="KW-0460">Magnesium</keyword>
<evidence type="ECO:0000313" key="8">
    <source>
        <dbReference type="EMBL" id="SFF48494.1"/>
    </source>
</evidence>
<feature type="active site" description="Proton donor/acceptor" evidence="6">
    <location>
        <position position="122"/>
    </location>
</feature>
<proteinExistence type="inferred from homology"/>
<feature type="site" description="Transition state stabilizer" evidence="6">
    <location>
        <position position="215"/>
    </location>
</feature>
<dbReference type="PANTHER" id="PTHR21060">
    <property type="entry name" value="ACETATE KINASE"/>
    <property type="match status" value="1"/>
</dbReference>
<dbReference type="PANTHER" id="PTHR21060:SF15">
    <property type="entry name" value="ACETATE KINASE-RELATED"/>
    <property type="match status" value="1"/>
</dbReference>
<feature type="binding site" evidence="6">
    <location>
        <position position="8"/>
    </location>
    <ligand>
        <name>Mg(2+)</name>
        <dbReference type="ChEBI" id="CHEBI:18420"/>
    </ligand>
</feature>
<evidence type="ECO:0000256" key="3">
    <source>
        <dbReference type="ARBA" id="ARBA00022741"/>
    </source>
</evidence>
<keyword evidence="6" id="KW-0963">Cytoplasm</keyword>
<dbReference type="GO" id="GO:0005737">
    <property type="term" value="C:cytoplasm"/>
    <property type="evidence" value="ECO:0007669"/>
    <property type="project" value="UniProtKB-SubCell"/>
</dbReference>
<dbReference type="Pfam" id="PF00871">
    <property type="entry name" value="Acetate_kinase"/>
    <property type="match status" value="1"/>
</dbReference>